<evidence type="ECO:0000256" key="4">
    <source>
        <dbReference type="HAMAP-Rule" id="MF_00909"/>
    </source>
</evidence>
<dbReference type="GO" id="GO:0043093">
    <property type="term" value="P:FtsZ-dependent cytokinesis"/>
    <property type="evidence" value="ECO:0007669"/>
    <property type="project" value="UniProtKB-UniRule"/>
</dbReference>
<keyword evidence="4 6" id="KW-0717">Septation</keyword>
<dbReference type="PANTHER" id="PTHR30314:SF3">
    <property type="entry name" value="MITOCHONDRIAL DIVISION PROTEIN FSZA"/>
    <property type="match status" value="1"/>
</dbReference>
<dbReference type="SMART" id="SM00865">
    <property type="entry name" value="Tubulin_C"/>
    <property type="match status" value="1"/>
</dbReference>
<feature type="binding site" evidence="4">
    <location>
        <position position="144"/>
    </location>
    <ligand>
        <name>GTP</name>
        <dbReference type="ChEBI" id="CHEBI:37565"/>
    </ligand>
</feature>
<dbReference type="PRINTS" id="PR00423">
    <property type="entry name" value="CELLDVISFTSZ"/>
</dbReference>
<dbReference type="InterPro" id="IPR037103">
    <property type="entry name" value="Tubulin/FtsZ-like_C"/>
</dbReference>
<dbReference type="Pfam" id="PF00091">
    <property type="entry name" value="Tubulin"/>
    <property type="match status" value="1"/>
</dbReference>
<evidence type="ECO:0000256" key="1">
    <source>
        <dbReference type="ARBA" id="ARBA00009690"/>
    </source>
</evidence>
<dbReference type="InterPro" id="IPR003008">
    <property type="entry name" value="Tubulin_FtsZ_GTPase"/>
</dbReference>
<dbReference type="SMART" id="SM00864">
    <property type="entry name" value="Tubulin"/>
    <property type="match status" value="1"/>
</dbReference>
<feature type="domain" description="Tubulin/FtsZ 2-layer sandwich" evidence="8">
    <location>
        <begin position="207"/>
        <end position="328"/>
    </location>
</feature>
<comment type="similarity">
    <text evidence="1 4 6">Belongs to the FtsZ family.</text>
</comment>
<dbReference type="Proteomes" id="UP000477386">
    <property type="component" value="Unassembled WGS sequence"/>
</dbReference>
<keyword evidence="2 4" id="KW-0547">Nucleotide-binding</keyword>
<evidence type="ECO:0000256" key="6">
    <source>
        <dbReference type="RuleBase" id="RU000631"/>
    </source>
</evidence>
<dbReference type="GO" id="GO:0000917">
    <property type="term" value="P:division septum assembly"/>
    <property type="evidence" value="ECO:0007669"/>
    <property type="project" value="UniProtKB-KW"/>
</dbReference>
<dbReference type="InterPro" id="IPR000158">
    <property type="entry name" value="Cell_div_FtsZ"/>
</dbReference>
<reference evidence="9 10" key="1">
    <citation type="submission" date="2020-02" db="EMBL/GenBank/DDBJ databases">
        <title>Draft genome sequence of two Spirosoma agri KCTC 52727 and Spirosoma terrae KCTC 52035.</title>
        <authorList>
            <person name="Rojas J."/>
            <person name="Ambika Manirajan B."/>
            <person name="Ratering S."/>
            <person name="Suarez C."/>
            <person name="Schnell S."/>
        </authorList>
    </citation>
    <scope>NUCLEOTIDE SEQUENCE [LARGE SCALE GENOMIC DNA]</scope>
    <source>
        <strain evidence="9 10">KCTC 52727</strain>
    </source>
</reference>
<dbReference type="RefSeq" id="WP_164040513.1">
    <property type="nucleotide sequence ID" value="NZ_JAAGNZ010000001.1"/>
</dbReference>
<dbReference type="InterPro" id="IPR018316">
    <property type="entry name" value="Tubulin/FtsZ_2-layer-sand-dom"/>
</dbReference>
<dbReference type="PANTHER" id="PTHR30314">
    <property type="entry name" value="CELL DIVISION PROTEIN FTSZ-RELATED"/>
    <property type="match status" value="1"/>
</dbReference>
<dbReference type="InterPro" id="IPR024757">
    <property type="entry name" value="FtsZ_C"/>
</dbReference>
<keyword evidence="4 6" id="KW-0131">Cell cycle</keyword>
<dbReference type="SUPFAM" id="SSF55307">
    <property type="entry name" value="Tubulin C-terminal domain-like"/>
    <property type="match status" value="1"/>
</dbReference>
<sequence length="484" mass="52021">MLSQGYRFDIPDDNPTIIKVVGVGGMGGNAVKHMFNLEMKDVNFAVCNTDRQALMSNPVPTKLQLGDGLGAGTEAKAGEDAARASIEEIRNLLAPPTKMVFITAGMGGGTGTGAAPVVAEVAREMGLLTVAVVTAPYYFEGTDKKEQAREGIEKLKKSCDTVLVVLNDKLAELYSELTWTDAYAHADDVLANAVKSIAEIITTQGDINADFADVKKVLEGAGQSVMGSAEAGGEDRALNAIEAALNSPLLNDHDIRGAKRILLTISSSKEHAMKLKEQMAISEHVAKKIQAEARMFKFGAITDKNLGDSLRVTVIAAGFDGTDTLMNQLKGKSLPNVEETAVVEEVEETVDTPEDALNEENSLLTDEAALAEIEPTSPETATVTPKVNERELTPTGLNGTTIVRPESLNGSFRPTHDDDGGTLVMDEEERHDDADLIRRTVDAFAKGQYSASDLDRPAFERNKTVLYAMPLLPENEFVRSKLNE</sequence>
<comment type="subunit">
    <text evidence="4">Homodimer. Polymerizes to form a dynamic ring structure in a strictly GTP-dependent manner. Interacts directly with several other division proteins.</text>
</comment>
<evidence type="ECO:0000256" key="5">
    <source>
        <dbReference type="NCBIfam" id="TIGR00065"/>
    </source>
</evidence>
<evidence type="ECO:0000313" key="10">
    <source>
        <dbReference type="Proteomes" id="UP000477386"/>
    </source>
</evidence>
<dbReference type="GO" id="GO:0032153">
    <property type="term" value="C:cell division site"/>
    <property type="evidence" value="ECO:0007669"/>
    <property type="project" value="UniProtKB-UniRule"/>
</dbReference>
<keyword evidence="10" id="KW-1185">Reference proteome</keyword>
<dbReference type="CDD" id="cd02201">
    <property type="entry name" value="FtsZ_type1"/>
    <property type="match status" value="1"/>
</dbReference>
<proteinExistence type="inferred from homology"/>
<gene>
    <name evidence="4 9" type="primary">ftsZ</name>
    <name evidence="9" type="ORF">GK091_02485</name>
</gene>
<evidence type="ECO:0000259" key="7">
    <source>
        <dbReference type="SMART" id="SM00864"/>
    </source>
</evidence>
<organism evidence="9 10">
    <name type="scientific">Spirosoma agri</name>
    <dbReference type="NCBI Taxonomy" id="1987381"/>
    <lineage>
        <taxon>Bacteria</taxon>
        <taxon>Pseudomonadati</taxon>
        <taxon>Bacteroidota</taxon>
        <taxon>Cytophagia</taxon>
        <taxon>Cytophagales</taxon>
        <taxon>Cytophagaceae</taxon>
        <taxon>Spirosoma</taxon>
    </lineage>
</organism>
<dbReference type="Gene3D" id="3.40.50.1440">
    <property type="entry name" value="Tubulin/FtsZ, GTPase domain"/>
    <property type="match status" value="1"/>
</dbReference>
<feature type="binding site" evidence="4">
    <location>
        <begin position="109"/>
        <end position="111"/>
    </location>
    <ligand>
        <name>GTP</name>
        <dbReference type="ChEBI" id="CHEBI:37565"/>
    </ligand>
</feature>
<dbReference type="PROSITE" id="PS01135">
    <property type="entry name" value="FTSZ_2"/>
    <property type="match status" value="1"/>
</dbReference>
<dbReference type="GO" id="GO:0051258">
    <property type="term" value="P:protein polymerization"/>
    <property type="evidence" value="ECO:0007669"/>
    <property type="project" value="UniProtKB-UniRule"/>
</dbReference>
<keyword evidence="4 6" id="KW-0132">Cell division</keyword>
<accession>A0A6M0IF91</accession>
<dbReference type="NCBIfam" id="TIGR00065">
    <property type="entry name" value="ftsZ"/>
    <property type="match status" value="1"/>
</dbReference>
<keyword evidence="3 4" id="KW-0342">GTP-binding</keyword>
<evidence type="ECO:0000313" key="9">
    <source>
        <dbReference type="EMBL" id="NEU65733.1"/>
    </source>
</evidence>
<dbReference type="InterPro" id="IPR020805">
    <property type="entry name" value="Cell_div_FtsZ_CS"/>
</dbReference>
<dbReference type="EMBL" id="JAAGNZ010000001">
    <property type="protein sequence ID" value="NEU65733.1"/>
    <property type="molecule type" value="Genomic_DNA"/>
</dbReference>
<comment type="subcellular location">
    <subcellularLocation>
        <location evidence="4">Cytoplasm</location>
    </subcellularLocation>
    <text evidence="4">Assembles at midcell at the inner surface of the cytoplasmic membrane.</text>
</comment>
<feature type="binding site" evidence="4">
    <location>
        <position position="140"/>
    </location>
    <ligand>
        <name>GTP</name>
        <dbReference type="ChEBI" id="CHEBI:37565"/>
    </ligand>
</feature>
<protein>
    <recommendedName>
        <fullName evidence="4 5">Cell division protein FtsZ</fullName>
    </recommendedName>
</protein>
<dbReference type="Pfam" id="PF12327">
    <property type="entry name" value="FtsZ_C"/>
    <property type="match status" value="1"/>
</dbReference>
<feature type="binding site" evidence="4">
    <location>
        <position position="187"/>
    </location>
    <ligand>
        <name>GTP</name>
        <dbReference type="ChEBI" id="CHEBI:37565"/>
    </ligand>
</feature>
<keyword evidence="4" id="KW-0963">Cytoplasm</keyword>
<comment type="caution">
    <text evidence="9">The sequence shown here is derived from an EMBL/GenBank/DDBJ whole genome shotgun (WGS) entry which is preliminary data.</text>
</comment>
<name>A0A6M0IF91_9BACT</name>
<dbReference type="InterPro" id="IPR045061">
    <property type="entry name" value="FtsZ/CetZ"/>
</dbReference>
<evidence type="ECO:0000256" key="2">
    <source>
        <dbReference type="ARBA" id="ARBA00022741"/>
    </source>
</evidence>
<feature type="domain" description="Tubulin/FtsZ GTPase" evidence="7">
    <location>
        <begin position="17"/>
        <end position="205"/>
    </location>
</feature>
<dbReference type="SUPFAM" id="SSF52490">
    <property type="entry name" value="Tubulin nucleotide-binding domain-like"/>
    <property type="match status" value="1"/>
</dbReference>
<dbReference type="Gene3D" id="3.30.1330.20">
    <property type="entry name" value="Tubulin/FtsZ, C-terminal domain"/>
    <property type="match status" value="1"/>
</dbReference>
<dbReference type="InterPro" id="IPR036525">
    <property type="entry name" value="Tubulin/FtsZ_GTPase_sf"/>
</dbReference>
<dbReference type="GO" id="GO:0003924">
    <property type="term" value="F:GTPase activity"/>
    <property type="evidence" value="ECO:0007669"/>
    <property type="project" value="UniProtKB-UniRule"/>
</dbReference>
<evidence type="ECO:0000256" key="3">
    <source>
        <dbReference type="ARBA" id="ARBA00023134"/>
    </source>
</evidence>
<evidence type="ECO:0000259" key="8">
    <source>
        <dbReference type="SMART" id="SM00865"/>
    </source>
</evidence>
<dbReference type="AlphaFoldDB" id="A0A6M0IF91"/>
<dbReference type="InterPro" id="IPR008280">
    <property type="entry name" value="Tub_FtsZ_C"/>
</dbReference>
<comment type="function">
    <text evidence="4 6">Essential cell division protein that forms a contractile ring structure (Z ring) at the future cell division site. The regulation of the ring assembly controls the timing and the location of cell division. One of the functions of the FtsZ ring is to recruit other cell division proteins to the septum to produce a new cell wall between the dividing cells. Binds GTP and shows GTPase activity.</text>
</comment>
<dbReference type="GO" id="GO:0005737">
    <property type="term" value="C:cytoplasm"/>
    <property type="evidence" value="ECO:0007669"/>
    <property type="project" value="UniProtKB-SubCell"/>
</dbReference>
<comment type="caution">
    <text evidence="4">Lacks conserved residue(s) required for the propagation of feature annotation.</text>
</comment>
<dbReference type="GO" id="GO:0005525">
    <property type="term" value="F:GTP binding"/>
    <property type="evidence" value="ECO:0007669"/>
    <property type="project" value="UniProtKB-UniRule"/>
</dbReference>
<dbReference type="HAMAP" id="MF_00909">
    <property type="entry name" value="FtsZ"/>
    <property type="match status" value="1"/>
</dbReference>